<dbReference type="InterPro" id="IPR006195">
    <property type="entry name" value="aa-tRNA-synth_II"/>
</dbReference>
<dbReference type="FunFam" id="3.30.930.10:FF:000054">
    <property type="entry name" value="Histidine--tRNA ligase chloroplastic/mitochondrial"/>
    <property type="match status" value="1"/>
</dbReference>
<dbReference type="CDD" id="cd00773">
    <property type="entry name" value="HisRS-like_core"/>
    <property type="match status" value="1"/>
</dbReference>
<dbReference type="InterPro" id="IPR004154">
    <property type="entry name" value="Anticodon-bd"/>
</dbReference>
<keyword evidence="6" id="KW-0648">Protein biosynthesis</keyword>
<comment type="similarity">
    <text evidence="1">Belongs to the class-II aminoacyl-tRNA synthetase family.</text>
</comment>
<evidence type="ECO:0000256" key="5">
    <source>
        <dbReference type="ARBA" id="ARBA00022840"/>
    </source>
</evidence>
<organism evidence="11 12">
    <name type="scientific">Perkinsus chesapeaki</name>
    <name type="common">Clam parasite</name>
    <name type="synonym">Perkinsus andrewsi</name>
    <dbReference type="NCBI Taxonomy" id="330153"/>
    <lineage>
        <taxon>Eukaryota</taxon>
        <taxon>Sar</taxon>
        <taxon>Alveolata</taxon>
        <taxon>Perkinsozoa</taxon>
        <taxon>Perkinsea</taxon>
        <taxon>Perkinsida</taxon>
        <taxon>Perkinsidae</taxon>
        <taxon>Perkinsus</taxon>
    </lineage>
</organism>
<dbReference type="EMBL" id="JAAPAO010000066">
    <property type="protein sequence ID" value="KAF4674291.1"/>
    <property type="molecule type" value="Genomic_DNA"/>
</dbReference>
<sequence length="621" mass="69943">MSSSPAAAAPEVAIEADATKLVVPEGMSKKQAKKLAKKAAKKGGKPEFENVISFDPPSGTRDFFPEDMRVRNWLFSQWRSVSAQFGFSEYDAPVLENEDLYKRKAGEEIVEQMYNFVDKEGHNVTLRPEMTPTLARMVLSRVRMSAEGSHNATAQMAEVLPLKWFSIPQCWRFETTQRGRKREHYQWNCDIVGIADITAELELLATMVGFFKKVGLTSADVGIKVNSRAILQSVLKASGVGADEFAKVCVVVDKIDKVGREEVVRQMVEDIGLETAVAERVVDATAAESIEEFKKIAGESCAEDVADVERLFEFANSYGFADWLVFDASVVRGLAYYTGIVWEAFDRRGELRAIAGGGRYDRLLSLYGAPTEIPCVGFGFGDCVIYELLLERGLLPEIPHRVDFVVAAYKGMYGQALEVASGLRSGGATVDMMLEAGKRVDKQFRYADRVGADKIAFVAPSEWEDGKVRIKDLRTGDSEARVQIDIPVSDLANAKSYFDKKTERPTRRIMKSPEIHPNIKPRISEYRISVMANGQVTMVRPYPKKLNKSLPEGVMDKHCKRFGYRSEDVMRWKNVEYKWDYKSSFKPNRFNLWAGSMERIVRDPSTRKVTKEKIPLDLRWS</sequence>
<dbReference type="InterPro" id="IPR036621">
    <property type="entry name" value="Anticodon-bd_dom_sf"/>
</dbReference>
<evidence type="ECO:0000256" key="7">
    <source>
        <dbReference type="ARBA" id="ARBA00023146"/>
    </source>
</evidence>
<dbReference type="PANTHER" id="PTHR43707:SF1">
    <property type="entry name" value="HISTIDINE--TRNA LIGASE, MITOCHONDRIAL-RELATED"/>
    <property type="match status" value="1"/>
</dbReference>
<dbReference type="PANTHER" id="PTHR43707">
    <property type="entry name" value="HISTIDYL-TRNA SYNTHETASE"/>
    <property type="match status" value="1"/>
</dbReference>
<evidence type="ECO:0000256" key="1">
    <source>
        <dbReference type="ARBA" id="ARBA00008226"/>
    </source>
</evidence>
<evidence type="ECO:0000256" key="9">
    <source>
        <dbReference type="ARBA" id="ARBA00047639"/>
    </source>
</evidence>
<evidence type="ECO:0000256" key="2">
    <source>
        <dbReference type="ARBA" id="ARBA00012815"/>
    </source>
</evidence>
<dbReference type="AlphaFoldDB" id="A0A7J6MTR0"/>
<dbReference type="SUPFAM" id="SSF52954">
    <property type="entry name" value="Class II aaRS ABD-related"/>
    <property type="match status" value="1"/>
</dbReference>
<evidence type="ECO:0000313" key="11">
    <source>
        <dbReference type="EMBL" id="KAF4674291.1"/>
    </source>
</evidence>
<evidence type="ECO:0000256" key="4">
    <source>
        <dbReference type="ARBA" id="ARBA00022741"/>
    </source>
</evidence>
<keyword evidence="4" id="KW-0547">Nucleotide-binding</keyword>
<dbReference type="Pfam" id="PF13393">
    <property type="entry name" value="tRNA-synt_His"/>
    <property type="match status" value="1"/>
</dbReference>
<dbReference type="EC" id="6.1.1.21" evidence="2"/>
<dbReference type="Pfam" id="PF03129">
    <property type="entry name" value="HGTP_anticodon"/>
    <property type="match status" value="1"/>
</dbReference>
<protein>
    <recommendedName>
        <fullName evidence="2">histidine--tRNA ligase</fullName>
        <ecNumber evidence="2">6.1.1.21</ecNumber>
    </recommendedName>
    <alternativeName>
        <fullName evidence="8">Histidyl-tRNA synthetase</fullName>
    </alternativeName>
</protein>
<dbReference type="GO" id="GO:0005737">
    <property type="term" value="C:cytoplasm"/>
    <property type="evidence" value="ECO:0007669"/>
    <property type="project" value="InterPro"/>
</dbReference>
<dbReference type="GO" id="GO:0006427">
    <property type="term" value="P:histidyl-tRNA aminoacylation"/>
    <property type="evidence" value="ECO:0007669"/>
    <property type="project" value="InterPro"/>
</dbReference>
<dbReference type="OrthoDB" id="1906957at2759"/>
<dbReference type="HAMAP" id="MF_00127">
    <property type="entry name" value="His_tRNA_synth"/>
    <property type="match status" value="1"/>
</dbReference>
<dbReference type="GO" id="GO:0004821">
    <property type="term" value="F:histidine-tRNA ligase activity"/>
    <property type="evidence" value="ECO:0007669"/>
    <property type="project" value="UniProtKB-EC"/>
</dbReference>
<evidence type="ECO:0000256" key="8">
    <source>
        <dbReference type="ARBA" id="ARBA00030619"/>
    </source>
</evidence>
<dbReference type="GO" id="GO:0005524">
    <property type="term" value="F:ATP binding"/>
    <property type="evidence" value="ECO:0007669"/>
    <property type="project" value="UniProtKB-KW"/>
</dbReference>
<dbReference type="InterPro" id="IPR004516">
    <property type="entry name" value="HisRS/HisZ"/>
</dbReference>
<evidence type="ECO:0000259" key="10">
    <source>
        <dbReference type="PROSITE" id="PS50862"/>
    </source>
</evidence>
<evidence type="ECO:0000256" key="6">
    <source>
        <dbReference type="ARBA" id="ARBA00022917"/>
    </source>
</evidence>
<dbReference type="InterPro" id="IPR015807">
    <property type="entry name" value="His-tRNA-ligase"/>
</dbReference>
<evidence type="ECO:0000256" key="3">
    <source>
        <dbReference type="ARBA" id="ARBA00022598"/>
    </source>
</evidence>
<accession>A0A7J6MTR0</accession>
<keyword evidence="3" id="KW-0436">Ligase</keyword>
<comment type="catalytic activity">
    <reaction evidence="9">
        <text>tRNA(His) + L-histidine + ATP = L-histidyl-tRNA(His) + AMP + diphosphate + H(+)</text>
        <dbReference type="Rhea" id="RHEA:17313"/>
        <dbReference type="Rhea" id="RHEA-COMP:9665"/>
        <dbReference type="Rhea" id="RHEA-COMP:9689"/>
        <dbReference type="ChEBI" id="CHEBI:15378"/>
        <dbReference type="ChEBI" id="CHEBI:30616"/>
        <dbReference type="ChEBI" id="CHEBI:33019"/>
        <dbReference type="ChEBI" id="CHEBI:57595"/>
        <dbReference type="ChEBI" id="CHEBI:78442"/>
        <dbReference type="ChEBI" id="CHEBI:78527"/>
        <dbReference type="ChEBI" id="CHEBI:456215"/>
        <dbReference type="EC" id="6.1.1.21"/>
    </reaction>
</comment>
<dbReference type="SUPFAM" id="SSF55681">
    <property type="entry name" value="Class II aaRS and biotin synthetases"/>
    <property type="match status" value="1"/>
</dbReference>
<comment type="caution">
    <text evidence="11">The sequence shown here is derived from an EMBL/GenBank/DDBJ whole genome shotgun (WGS) entry which is preliminary data.</text>
</comment>
<keyword evidence="7" id="KW-0030">Aminoacyl-tRNA synthetase</keyword>
<evidence type="ECO:0000313" key="12">
    <source>
        <dbReference type="Proteomes" id="UP000591131"/>
    </source>
</evidence>
<feature type="domain" description="Aminoacyl-transfer RNA synthetases class-II family profile" evidence="10">
    <location>
        <begin position="59"/>
        <end position="449"/>
    </location>
</feature>
<gene>
    <name evidence="11" type="ORF">FOL47_009442</name>
</gene>
<dbReference type="PROSITE" id="PS50862">
    <property type="entry name" value="AA_TRNA_LIGASE_II"/>
    <property type="match status" value="1"/>
</dbReference>
<dbReference type="InterPro" id="IPR045864">
    <property type="entry name" value="aa-tRNA-synth_II/BPL/LPL"/>
</dbReference>
<reference evidence="11 12" key="1">
    <citation type="submission" date="2020-04" db="EMBL/GenBank/DDBJ databases">
        <title>Perkinsus chesapeaki whole genome sequence.</title>
        <authorList>
            <person name="Bogema D.R."/>
        </authorList>
    </citation>
    <scope>NUCLEOTIDE SEQUENCE [LARGE SCALE GENOMIC DNA]</scope>
    <source>
        <strain evidence="11">ATCC PRA-425</strain>
    </source>
</reference>
<keyword evidence="12" id="KW-1185">Reference proteome</keyword>
<dbReference type="NCBIfam" id="TIGR00442">
    <property type="entry name" value="hisS"/>
    <property type="match status" value="1"/>
</dbReference>
<keyword evidence="5" id="KW-0067">ATP-binding</keyword>
<name>A0A7J6MTR0_PERCH</name>
<proteinExistence type="inferred from homology"/>
<dbReference type="Gene3D" id="3.40.50.800">
    <property type="entry name" value="Anticodon-binding domain"/>
    <property type="match status" value="1"/>
</dbReference>
<dbReference type="Gene3D" id="3.30.930.10">
    <property type="entry name" value="Bira Bifunctional Protein, Domain 2"/>
    <property type="match status" value="1"/>
</dbReference>
<dbReference type="InterPro" id="IPR041715">
    <property type="entry name" value="HisRS-like_core"/>
</dbReference>
<dbReference type="Proteomes" id="UP000591131">
    <property type="component" value="Unassembled WGS sequence"/>
</dbReference>